<gene>
    <name evidence="1" type="ORF">ASZ90_005683</name>
</gene>
<evidence type="ECO:0000313" key="1">
    <source>
        <dbReference type="EMBL" id="KUG24571.1"/>
    </source>
</evidence>
<protein>
    <recommendedName>
        <fullName evidence="2">Flavodoxin-like domain-containing protein</fullName>
    </recommendedName>
</protein>
<evidence type="ECO:0008006" key="2">
    <source>
        <dbReference type="Google" id="ProtNLM"/>
    </source>
</evidence>
<comment type="caution">
    <text evidence="1">The sequence shown here is derived from an EMBL/GenBank/DDBJ whole genome shotgun (WGS) entry which is preliminary data.</text>
</comment>
<dbReference type="EMBL" id="LNQE01000844">
    <property type="protein sequence ID" value="KUG24571.1"/>
    <property type="molecule type" value="Genomic_DNA"/>
</dbReference>
<organism evidence="1">
    <name type="scientific">hydrocarbon metagenome</name>
    <dbReference type="NCBI Taxonomy" id="938273"/>
    <lineage>
        <taxon>unclassified sequences</taxon>
        <taxon>metagenomes</taxon>
        <taxon>ecological metagenomes</taxon>
    </lineage>
</organism>
<proteinExistence type="predicted"/>
<dbReference type="SUPFAM" id="SSF52218">
    <property type="entry name" value="Flavoproteins"/>
    <property type="match status" value="1"/>
</dbReference>
<sequence length="217" mass="24681">MNILMSYFSRTGFTEVLAKEISKQLQIRGHSIEYEVIKPSVSYSWIREVARDWPRYPSIAASLISPTWRKHHIRTYNQVEEDIQPLIYPNVKNFDCICVGGPKWAQISYPVARYLQVVRGIRNKKIGTFATFGGPPLKTFEVELIEKPMENLINRLGGHVVAHVGVSSGYHEAGIMPLFRLASRIRFSKPINEFMMGSEYANTGIAGFCANLEKEVN</sequence>
<reference evidence="1" key="1">
    <citation type="journal article" date="2015" name="Proc. Natl. Acad. Sci. U.S.A.">
        <title>Networks of energetic and metabolic interactions define dynamics in microbial communities.</title>
        <authorList>
            <person name="Embree M."/>
            <person name="Liu J.K."/>
            <person name="Al-Bassam M.M."/>
            <person name="Zengler K."/>
        </authorList>
    </citation>
    <scope>NUCLEOTIDE SEQUENCE</scope>
</reference>
<dbReference type="AlphaFoldDB" id="A0A0W8FUL5"/>
<dbReference type="InterPro" id="IPR029039">
    <property type="entry name" value="Flavoprotein-like_sf"/>
</dbReference>
<name>A0A0W8FUL5_9ZZZZ</name>
<dbReference type="Gene3D" id="3.40.50.360">
    <property type="match status" value="1"/>
</dbReference>
<accession>A0A0W8FUL5</accession>